<reference evidence="12 13" key="1">
    <citation type="submission" date="2016-10" db="EMBL/GenBank/DDBJ databases">
        <authorList>
            <person name="de Groot N.N."/>
        </authorList>
    </citation>
    <scope>NUCLEOTIDE SEQUENCE [LARGE SCALE GENOMIC DNA]</scope>
    <source>
        <strain evidence="12 13">NP_1H</strain>
    </source>
</reference>
<dbReference type="GO" id="GO:0004674">
    <property type="term" value="F:protein serine/threonine kinase activity"/>
    <property type="evidence" value="ECO:0007669"/>
    <property type="project" value="UniProtKB-KW"/>
</dbReference>
<dbReference type="CDD" id="cd14014">
    <property type="entry name" value="STKc_PknB_like"/>
    <property type="match status" value="1"/>
</dbReference>
<dbReference type="PROSITE" id="PS00109">
    <property type="entry name" value="PROTEIN_KINASE_TYR"/>
    <property type="match status" value="1"/>
</dbReference>
<evidence type="ECO:0000256" key="10">
    <source>
        <dbReference type="SAM" id="MobiDB-lite"/>
    </source>
</evidence>
<comment type="catalytic activity">
    <reaction evidence="8">
        <text>L-seryl-[protein] + ATP = O-phospho-L-seryl-[protein] + ADP + H(+)</text>
        <dbReference type="Rhea" id="RHEA:17989"/>
        <dbReference type="Rhea" id="RHEA-COMP:9863"/>
        <dbReference type="Rhea" id="RHEA-COMP:11604"/>
        <dbReference type="ChEBI" id="CHEBI:15378"/>
        <dbReference type="ChEBI" id="CHEBI:29999"/>
        <dbReference type="ChEBI" id="CHEBI:30616"/>
        <dbReference type="ChEBI" id="CHEBI:83421"/>
        <dbReference type="ChEBI" id="CHEBI:456216"/>
        <dbReference type="EC" id="2.7.11.1"/>
    </reaction>
</comment>
<dbReference type="PANTHER" id="PTHR24361">
    <property type="entry name" value="MITOGEN-ACTIVATED KINASE KINASE KINASE"/>
    <property type="match status" value="1"/>
</dbReference>
<accession>A0A1G8JLV0</accession>
<keyword evidence="2 12" id="KW-0723">Serine/threonine-protein kinase</keyword>
<evidence type="ECO:0000256" key="5">
    <source>
        <dbReference type="ARBA" id="ARBA00022777"/>
    </source>
</evidence>
<evidence type="ECO:0000256" key="2">
    <source>
        <dbReference type="ARBA" id="ARBA00022527"/>
    </source>
</evidence>
<dbReference type="PANTHER" id="PTHR24361:SF433">
    <property type="entry name" value="PROTEIN KINASE DOMAIN-CONTAINING PROTEIN"/>
    <property type="match status" value="1"/>
</dbReference>
<organism evidence="12 13">
    <name type="scientific">Arthrobacter subterraneus</name>
    <dbReference type="NCBI Taxonomy" id="335973"/>
    <lineage>
        <taxon>Bacteria</taxon>
        <taxon>Bacillati</taxon>
        <taxon>Actinomycetota</taxon>
        <taxon>Actinomycetes</taxon>
        <taxon>Micrococcales</taxon>
        <taxon>Micrococcaceae</taxon>
        <taxon>Arthrobacter</taxon>
    </lineage>
</organism>
<dbReference type="EC" id="2.7.11.1" evidence="1"/>
<dbReference type="InterPro" id="IPR017441">
    <property type="entry name" value="Protein_kinase_ATP_BS"/>
</dbReference>
<dbReference type="PROSITE" id="PS50011">
    <property type="entry name" value="PROTEIN_KINASE_DOM"/>
    <property type="match status" value="1"/>
</dbReference>
<dbReference type="Pfam" id="PF00069">
    <property type="entry name" value="Pkinase"/>
    <property type="match status" value="1"/>
</dbReference>
<evidence type="ECO:0000259" key="11">
    <source>
        <dbReference type="PROSITE" id="PS50011"/>
    </source>
</evidence>
<evidence type="ECO:0000256" key="1">
    <source>
        <dbReference type="ARBA" id="ARBA00012513"/>
    </source>
</evidence>
<comment type="catalytic activity">
    <reaction evidence="7">
        <text>L-threonyl-[protein] + ATP = O-phospho-L-threonyl-[protein] + ADP + H(+)</text>
        <dbReference type="Rhea" id="RHEA:46608"/>
        <dbReference type="Rhea" id="RHEA-COMP:11060"/>
        <dbReference type="Rhea" id="RHEA-COMP:11605"/>
        <dbReference type="ChEBI" id="CHEBI:15378"/>
        <dbReference type="ChEBI" id="CHEBI:30013"/>
        <dbReference type="ChEBI" id="CHEBI:30616"/>
        <dbReference type="ChEBI" id="CHEBI:61977"/>
        <dbReference type="ChEBI" id="CHEBI:456216"/>
        <dbReference type="EC" id="2.7.11.1"/>
    </reaction>
</comment>
<evidence type="ECO:0000256" key="3">
    <source>
        <dbReference type="ARBA" id="ARBA00022679"/>
    </source>
</evidence>
<evidence type="ECO:0000256" key="8">
    <source>
        <dbReference type="ARBA" id="ARBA00048679"/>
    </source>
</evidence>
<evidence type="ECO:0000313" key="12">
    <source>
        <dbReference type="EMBL" id="SDI32132.1"/>
    </source>
</evidence>
<feature type="region of interest" description="Disordered" evidence="10">
    <location>
        <begin position="334"/>
        <end position="355"/>
    </location>
</feature>
<dbReference type="Gene3D" id="3.30.200.20">
    <property type="entry name" value="Phosphorylase Kinase, domain 1"/>
    <property type="match status" value="1"/>
</dbReference>
<dbReference type="InterPro" id="IPR008266">
    <property type="entry name" value="Tyr_kinase_AS"/>
</dbReference>
<dbReference type="InterPro" id="IPR011009">
    <property type="entry name" value="Kinase-like_dom_sf"/>
</dbReference>
<evidence type="ECO:0000256" key="9">
    <source>
        <dbReference type="PROSITE-ProRule" id="PRU10141"/>
    </source>
</evidence>
<dbReference type="EMBL" id="FNDT01000009">
    <property type="protein sequence ID" value="SDI32132.1"/>
    <property type="molecule type" value="Genomic_DNA"/>
</dbReference>
<evidence type="ECO:0000256" key="4">
    <source>
        <dbReference type="ARBA" id="ARBA00022741"/>
    </source>
</evidence>
<name>A0A1G8JLV0_9MICC</name>
<dbReference type="PROSITE" id="PS00107">
    <property type="entry name" value="PROTEIN_KINASE_ATP"/>
    <property type="match status" value="1"/>
</dbReference>
<dbReference type="InterPro" id="IPR000719">
    <property type="entry name" value="Prot_kinase_dom"/>
</dbReference>
<dbReference type="SUPFAM" id="SSF56112">
    <property type="entry name" value="Protein kinase-like (PK-like)"/>
    <property type="match status" value="1"/>
</dbReference>
<feature type="domain" description="Protein kinase" evidence="11">
    <location>
        <begin position="31"/>
        <end position="296"/>
    </location>
</feature>
<dbReference type="STRING" id="335973.SAMN04488693_10952"/>
<keyword evidence="3" id="KW-0808">Transferase</keyword>
<dbReference type="GO" id="GO:0005524">
    <property type="term" value="F:ATP binding"/>
    <property type="evidence" value="ECO:0007669"/>
    <property type="project" value="UniProtKB-UniRule"/>
</dbReference>
<keyword evidence="5 12" id="KW-0418">Kinase</keyword>
<dbReference type="AlphaFoldDB" id="A0A1G8JLV0"/>
<dbReference type="Proteomes" id="UP000199258">
    <property type="component" value="Unassembled WGS sequence"/>
</dbReference>
<keyword evidence="4 9" id="KW-0547">Nucleotide-binding</keyword>
<keyword evidence="13" id="KW-1185">Reference proteome</keyword>
<dbReference type="Gene3D" id="1.10.510.10">
    <property type="entry name" value="Transferase(Phosphotransferase) domain 1"/>
    <property type="match status" value="1"/>
</dbReference>
<evidence type="ECO:0000256" key="6">
    <source>
        <dbReference type="ARBA" id="ARBA00022840"/>
    </source>
</evidence>
<dbReference type="OrthoDB" id="3778994at2"/>
<dbReference type="RefSeq" id="WP_051470801.1">
    <property type="nucleotide sequence ID" value="NZ_FNDT01000009.1"/>
</dbReference>
<gene>
    <name evidence="12" type="ORF">SAMN04488693_10952</name>
</gene>
<dbReference type="InterPro" id="IPR053235">
    <property type="entry name" value="Ser_Thr_kinase"/>
</dbReference>
<feature type="binding site" evidence="9">
    <location>
        <position position="60"/>
    </location>
    <ligand>
        <name>ATP</name>
        <dbReference type="ChEBI" id="CHEBI:30616"/>
    </ligand>
</feature>
<dbReference type="GO" id="GO:0005737">
    <property type="term" value="C:cytoplasm"/>
    <property type="evidence" value="ECO:0007669"/>
    <property type="project" value="TreeGrafter"/>
</dbReference>
<evidence type="ECO:0000256" key="7">
    <source>
        <dbReference type="ARBA" id="ARBA00047899"/>
    </source>
</evidence>
<sequence length="556" mass="57826">MDNFLRQTAAGPPTGYLLDSAREKPPHLSGYTTRRLLGVGSSAAVWLVEDPRTGTEWALKIPSASPGIAGSGTGGDSPHTAQLDREIAVLGALNHPHLLGLRGSVSTDCGPGILAEYAAGGSLLNLVSARGRLSIGEVVTVLAPIAQAVAYLHSSSVLHGDVSPGNVLFSAEGKPLLADLGISRLLGEPRERVTGTAGFAEGRREWAQATGHAADVYSLAALGWYALTGSPPGQARDRAPLTLLVPEVPAELLSILEACLHDDPRKRPSAGELADTVLRSAAPLPLDLVAAVHPSVLPQLLTRRAAGEQLRDPRSRLSAAIRVLRGARGGRAKLPLRPGAVSGKPRKARRRAGSPVRWSAAPVKSMAAVLVLCGALLALPHIQPVADYLADAGRQQPDVPGSPDSLAGTPERAALSPTMEERLAHTEPVTALSALVTVRAMAMSTGDEGLLSHVNIEDSDAMAADRLLLAGLREGGYVFNGLNIRLQGATELDSIAVPAGAAAVAATAVLSGYTETDSTGAAVRNVAAPVPQDLIFILVRQDDRWKIARVHNSDTV</sequence>
<protein>
    <recommendedName>
        <fullName evidence="1">non-specific serine/threonine protein kinase</fullName>
        <ecNumber evidence="1">2.7.11.1</ecNumber>
    </recommendedName>
</protein>
<keyword evidence="6 9" id="KW-0067">ATP-binding</keyword>
<proteinExistence type="predicted"/>
<evidence type="ECO:0000313" key="13">
    <source>
        <dbReference type="Proteomes" id="UP000199258"/>
    </source>
</evidence>